<dbReference type="Proteomes" id="UP001153331">
    <property type="component" value="Unassembled WGS sequence"/>
</dbReference>
<keyword evidence="2" id="KW-1185">Reference proteome</keyword>
<organism evidence="1 2">
    <name type="scientific">Boeremia exigua</name>
    <dbReference type="NCBI Taxonomy" id="749465"/>
    <lineage>
        <taxon>Eukaryota</taxon>
        <taxon>Fungi</taxon>
        <taxon>Dikarya</taxon>
        <taxon>Ascomycota</taxon>
        <taxon>Pezizomycotina</taxon>
        <taxon>Dothideomycetes</taxon>
        <taxon>Pleosporomycetidae</taxon>
        <taxon>Pleosporales</taxon>
        <taxon>Pleosporineae</taxon>
        <taxon>Didymellaceae</taxon>
        <taxon>Boeremia</taxon>
    </lineage>
</organism>
<name>A0ACC2ICV0_9PLEO</name>
<evidence type="ECO:0000313" key="1">
    <source>
        <dbReference type="EMBL" id="KAJ8112979.1"/>
    </source>
</evidence>
<proteinExistence type="predicted"/>
<dbReference type="EMBL" id="JAPHNI010000284">
    <property type="protein sequence ID" value="KAJ8112979.1"/>
    <property type="molecule type" value="Genomic_DNA"/>
</dbReference>
<protein>
    <submittedName>
        <fullName evidence="1">Uncharacterized protein</fullName>
    </submittedName>
</protein>
<evidence type="ECO:0000313" key="2">
    <source>
        <dbReference type="Proteomes" id="UP001153331"/>
    </source>
</evidence>
<reference evidence="1" key="1">
    <citation type="submission" date="2022-11" db="EMBL/GenBank/DDBJ databases">
        <title>Genome Sequence of Boeremia exigua.</title>
        <authorList>
            <person name="Buettner E."/>
        </authorList>
    </citation>
    <scope>NUCLEOTIDE SEQUENCE</scope>
    <source>
        <strain evidence="1">CU02</strain>
    </source>
</reference>
<comment type="caution">
    <text evidence="1">The sequence shown here is derived from an EMBL/GenBank/DDBJ whole genome shotgun (WGS) entry which is preliminary data.</text>
</comment>
<sequence>MRENVVKVVIGPDHTEYYVHSGLLKQHSEYFKRALNGNWKESDENTIRLVDVECKTFDIFLEWLYTQWYPPNSQFHDGFDDDDGWIYDWAELERVKACAFGDRFQATEFLKASENALIDVLIRYQNGFPNREVVELAFECLPSSSPVLKALMDSHCYYRKSYYHDSLESEEAEAVERLSGLPERFLIGVAWRCMKLLNNGGEEKALVRCEYHRHGPNEGTGYMCKVPYVQWSWYR</sequence>
<accession>A0ACC2ICV0</accession>
<gene>
    <name evidence="1" type="ORF">OPT61_g4786</name>
</gene>